<dbReference type="RefSeq" id="WP_253757869.1">
    <property type="nucleotide sequence ID" value="NZ_JAMZDZ010000001.1"/>
</dbReference>
<proteinExistence type="predicted"/>
<accession>A0ABV8LI96</accession>
<keyword evidence="4" id="KW-1185">Reference proteome</keyword>
<dbReference type="Proteomes" id="UP001595816">
    <property type="component" value="Unassembled WGS sequence"/>
</dbReference>
<feature type="compositionally biased region" description="Polar residues" evidence="1">
    <location>
        <begin position="57"/>
        <end position="69"/>
    </location>
</feature>
<feature type="transmembrane region" description="Helical" evidence="2">
    <location>
        <begin position="116"/>
        <end position="140"/>
    </location>
</feature>
<keyword evidence="2" id="KW-0472">Membrane</keyword>
<evidence type="ECO:0000256" key="2">
    <source>
        <dbReference type="SAM" id="Phobius"/>
    </source>
</evidence>
<dbReference type="EMBL" id="JBHSAY010000005">
    <property type="protein sequence ID" value="MFC4130450.1"/>
    <property type="molecule type" value="Genomic_DNA"/>
</dbReference>
<keyword evidence="2" id="KW-0812">Transmembrane</keyword>
<organism evidence="3 4">
    <name type="scientific">Hamadaea flava</name>
    <dbReference type="NCBI Taxonomy" id="1742688"/>
    <lineage>
        <taxon>Bacteria</taxon>
        <taxon>Bacillati</taxon>
        <taxon>Actinomycetota</taxon>
        <taxon>Actinomycetes</taxon>
        <taxon>Micromonosporales</taxon>
        <taxon>Micromonosporaceae</taxon>
        <taxon>Hamadaea</taxon>
    </lineage>
</organism>
<dbReference type="Pfam" id="PF14362">
    <property type="entry name" value="DUF4407"/>
    <property type="match status" value="1"/>
</dbReference>
<feature type="compositionally biased region" description="Basic and acidic residues" evidence="1">
    <location>
        <begin position="1"/>
        <end position="10"/>
    </location>
</feature>
<comment type="caution">
    <text evidence="3">The sequence shown here is derived from an EMBL/GenBank/DDBJ whole genome shotgun (WGS) entry which is preliminary data.</text>
</comment>
<gene>
    <name evidence="3" type="ORF">ACFOZ4_07520</name>
</gene>
<evidence type="ECO:0000256" key="1">
    <source>
        <dbReference type="SAM" id="MobiDB-lite"/>
    </source>
</evidence>
<keyword evidence="2" id="KW-1133">Transmembrane helix</keyword>
<feature type="transmembrane region" description="Helical" evidence="2">
    <location>
        <begin position="185"/>
        <end position="205"/>
    </location>
</feature>
<feature type="transmembrane region" description="Helical" evidence="2">
    <location>
        <begin position="146"/>
        <end position="165"/>
    </location>
</feature>
<sequence length="497" mass="54265">MGENAERGEEPETVEVPAKPEASETQKSAASETQKPEASETQKPEASETQKPEASETQKSAASETQGQQAKPERAETRERPKRRVPVPPPLNLGRRLRALAGVDEKLLAYAPQERAWYTSLGGVVLGTATIAAFSMWFAITQAVGVTSGWAVIPVLVWFFFILSVDRWLVSSRIGGEGRKRLPVLFMRIGMAVLFGIIIAEPLVLRVFQTAVEQHIRDERAAQLADLAGRLKKCNPAPTAPDAPPPAGCTSTDVLSFGQTPVATTQQLAAVRADAAELKAQVTADAKRYAELNELARRECNGTRGAGLTGRVGEGPNCHRLRGEADEYAKTHRIAANTARLGVLGQQISTLEGAAQQNQAAFEQERGRQIAARVEQARSHQGPIGLLERLGALHELAGLNITLALGIWAVRLFFILVDCMPILVKYVGGTTTYDRLVDQRLRYAEATFEHDLAHEMDERAAVLRKRRAEIDLEVLEHKAFLGDRLSAAADRLDGTRR</sequence>
<protein>
    <submittedName>
        <fullName evidence="3">DUF4407 domain-containing protein</fullName>
    </submittedName>
</protein>
<dbReference type="InterPro" id="IPR025519">
    <property type="entry name" value="DUF4407"/>
</dbReference>
<evidence type="ECO:0000313" key="4">
    <source>
        <dbReference type="Proteomes" id="UP001595816"/>
    </source>
</evidence>
<name>A0ABV8LI96_9ACTN</name>
<reference evidence="4" key="1">
    <citation type="journal article" date="2019" name="Int. J. Syst. Evol. Microbiol.">
        <title>The Global Catalogue of Microorganisms (GCM) 10K type strain sequencing project: providing services to taxonomists for standard genome sequencing and annotation.</title>
        <authorList>
            <consortium name="The Broad Institute Genomics Platform"/>
            <consortium name="The Broad Institute Genome Sequencing Center for Infectious Disease"/>
            <person name="Wu L."/>
            <person name="Ma J."/>
        </authorList>
    </citation>
    <scope>NUCLEOTIDE SEQUENCE [LARGE SCALE GENOMIC DNA]</scope>
    <source>
        <strain evidence="4">CGMCC 4.7289</strain>
    </source>
</reference>
<evidence type="ECO:0000313" key="3">
    <source>
        <dbReference type="EMBL" id="MFC4130450.1"/>
    </source>
</evidence>
<feature type="region of interest" description="Disordered" evidence="1">
    <location>
        <begin position="1"/>
        <end position="91"/>
    </location>
</feature>
<feature type="compositionally biased region" description="Polar residues" evidence="1">
    <location>
        <begin position="23"/>
        <end position="33"/>
    </location>
</feature>
<feature type="compositionally biased region" description="Basic and acidic residues" evidence="1">
    <location>
        <begin position="34"/>
        <end position="56"/>
    </location>
</feature>